<comment type="caution">
    <text evidence="1">The sequence shown here is derived from an EMBL/GenBank/DDBJ whole genome shotgun (WGS) entry which is preliminary data.</text>
</comment>
<dbReference type="RefSeq" id="WP_225249761.1">
    <property type="nucleotide sequence ID" value="NZ_CP152307.1"/>
</dbReference>
<protein>
    <submittedName>
        <fullName evidence="1">Uncharacterized protein</fullName>
    </submittedName>
</protein>
<evidence type="ECO:0000313" key="1">
    <source>
        <dbReference type="EMBL" id="MCA2015385.1"/>
    </source>
</evidence>
<gene>
    <name evidence="1" type="ORF">LDJ79_04625</name>
</gene>
<organism evidence="1 2">
    <name type="scientific">Vibrio tritonius</name>
    <dbReference type="NCBI Taxonomy" id="1435069"/>
    <lineage>
        <taxon>Bacteria</taxon>
        <taxon>Pseudomonadati</taxon>
        <taxon>Pseudomonadota</taxon>
        <taxon>Gammaproteobacteria</taxon>
        <taxon>Vibrionales</taxon>
        <taxon>Vibrionaceae</taxon>
        <taxon>Vibrio</taxon>
    </lineage>
</organism>
<keyword evidence="2" id="KW-1185">Reference proteome</keyword>
<dbReference type="Proteomes" id="UP001199044">
    <property type="component" value="Unassembled WGS sequence"/>
</dbReference>
<evidence type="ECO:0000313" key="2">
    <source>
        <dbReference type="Proteomes" id="UP001199044"/>
    </source>
</evidence>
<reference evidence="2" key="1">
    <citation type="submission" date="2023-07" db="EMBL/GenBank/DDBJ databases">
        <title>Molecular identification of indigenous halophilic bacteria isolated from red sea cost, biodegradation of synthetic dyes and assessment of degraded metabolite toxicity.</title>
        <authorList>
            <person name="Chaieb K."/>
            <person name="Altayb H.N."/>
        </authorList>
    </citation>
    <scope>NUCLEOTIDE SEQUENCE [LARGE SCALE GENOMIC DNA]</scope>
    <source>
        <strain evidence="2">K20</strain>
    </source>
</reference>
<name>A0ABS7YI89_9VIBR</name>
<proteinExistence type="predicted"/>
<dbReference type="EMBL" id="JAIWIU010000025">
    <property type="protein sequence ID" value="MCA2015385.1"/>
    <property type="molecule type" value="Genomic_DNA"/>
</dbReference>
<accession>A0ABS7YI89</accession>
<sequence length="73" mass="8473">MKRASKTYRLQMIKEVATRNQTPHTDPMADYIFNIMTNPEARVQHAEPKVQFAGVHFDEKVGGWVSDRWNPAE</sequence>